<dbReference type="Pfam" id="PF00072">
    <property type="entry name" value="Response_reg"/>
    <property type="match status" value="1"/>
</dbReference>
<dbReference type="InterPro" id="IPR043128">
    <property type="entry name" value="Rev_trsase/Diguanyl_cyclase"/>
</dbReference>
<gene>
    <name evidence="6" type="ORF">M3P21_10455</name>
</gene>
<dbReference type="Pfam" id="PF00990">
    <property type="entry name" value="GGDEF"/>
    <property type="match status" value="1"/>
</dbReference>
<evidence type="ECO:0000256" key="1">
    <source>
        <dbReference type="ARBA" id="ARBA00012528"/>
    </source>
</evidence>
<comment type="caution">
    <text evidence="6">The sequence shown here is derived from an EMBL/GenBank/DDBJ whole genome shotgun (WGS) entry which is preliminary data.</text>
</comment>
<feature type="domain" description="Response regulatory" evidence="4">
    <location>
        <begin position="1"/>
        <end position="104"/>
    </location>
</feature>
<organism evidence="6 7">
    <name type="scientific">Ruegeria spongiae</name>
    <dbReference type="NCBI Taxonomy" id="2942209"/>
    <lineage>
        <taxon>Bacteria</taxon>
        <taxon>Pseudomonadati</taxon>
        <taxon>Pseudomonadota</taxon>
        <taxon>Alphaproteobacteria</taxon>
        <taxon>Rhodobacterales</taxon>
        <taxon>Roseobacteraceae</taxon>
        <taxon>Ruegeria</taxon>
    </lineage>
</organism>
<dbReference type="PROSITE" id="PS50110">
    <property type="entry name" value="RESPONSE_REGULATORY"/>
    <property type="match status" value="1"/>
</dbReference>
<dbReference type="SUPFAM" id="SSF52172">
    <property type="entry name" value="CheY-like"/>
    <property type="match status" value="2"/>
</dbReference>
<accession>A0ABT0Q257</accession>
<evidence type="ECO:0000256" key="2">
    <source>
        <dbReference type="ARBA" id="ARBA00034247"/>
    </source>
</evidence>
<name>A0ABT0Q257_9RHOB</name>
<protein>
    <recommendedName>
        <fullName evidence="1">diguanylate cyclase</fullName>
        <ecNumber evidence="1">2.7.7.65</ecNumber>
    </recommendedName>
</protein>
<dbReference type="NCBIfam" id="TIGR00254">
    <property type="entry name" value="GGDEF"/>
    <property type="match status" value="1"/>
</dbReference>
<dbReference type="EMBL" id="JAMFMB010000011">
    <property type="protein sequence ID" value="MCL6283951.1"/>
    <property type="molecule type" value="Genomic_DNA"/>
</dbReference>
<dbReference type="SMART" id="SM00267">
    <property type="entry name" value="GGDEF"/>
    <property type="match status" value="1"/>
</dbReference>
<evidence type="ECO:0000259" key="4">
    <source>
        <dbReference type="PROSITE" id="PS50110"/>
    </source>
</evidence>
<comment type="caution">
    <text evidence="3">Lacks conserved residue(s) required for the propagation of feature annotation.</text>
</comment>
<dbReference type="InterPro" id="IPR050469">
    <property type="entry name" value="Diguanylate_Cyclase"/>
</dbReference>
<dbReference type="EC" id="2.7.7.65" evidence="1"/>
<dbReference type="Gene3D" id="3.30.70.270">
    <property type="match status" value="1"/>
</dbReference>
<dbReference type="SUPFAM" id="SSF55073">
    <property type="entry name" value="Nucleotide cyclase"/>
    <property type="match status" value="1"/>
</dbReference>
<keyword evidence="6" id="KW-0548">Nucleotidyltransferase</keyword>
<dbReference type="CDD" id="cd01949">
    <property type="entry name" value="GGDEF"/>
    <property type="match status" value="1"/>
</dbReference>
<dbReference type="GO" id="GO:0052621">
    <property type="term" value="F:diguanylate cyclase activity"/>
    <property type="evidence" value="ECO:0007669"/>
    <property type="project" value="UniProtKB-EC"/>
</dbReference>
<dbReference type="Proteomes" id="UP001203880">
    <property type="component" value="Unassembled WGS sequence"/>
</dbReference>
<reference evidence="6" key="1">
    <citation type="submission" date="2022-05" db="EMBL/GenBank/DDBJ databases">
        <authorList>
            <person name="Park J.-S."/>
        </authorList>
    </citation>
    <scope>NUCLEOTIDE SEQUENCE</scope>
    <source>
        <strain evidence="6">2012CJ41-6</strain>
    </source>
</reference>
<dbReference type="PANTHER" id="PTHR45138">
    <property type="entry name" value="REGULATORY COMPONENTS OF SENSORY TRANSDUCTION SYSTEM"/>
    <property type="match status" value="1"/>
</dbReference>
<dbReference type="PANTHER" id="PTHR45138:SF9">
    <property type="entry name" value="DIGUANYLATE CYCLASE DGCM-RELATED"/>
    <property type="match status" value="1"/>
</dbReference>
<dbReference type="InterPro" id="IPR011006">
    <property type="entry name" value="CheY-like_superfamily"/>
</dbReference>
<feature type="domain" description="GGDEF" evidence="5">
    <location>
        <begin position="304"/>
        <end position="444"/>
    </location>
</feature>
<evidence type="ECO:0000313" key="6">
    <source>
        <dbReference type="EMBL" id="MCL6283951.1"/>
    </source>
</evidence>
<comment type="catalytic activity">
    <reaction evidence="2">
        <text>2 GTP = 3',3'-c-di-GMP + 2 diphosphate</text>
        <dbReference type="Rhea" id="RHEA:24898"/>
        <dbReference type="ChEBI" id="CHEBI:33019"/>
        <dbReference type="ChEBI" id="CHEBI:37565"/>
        <dbReference type="ChEBI" id="CHEBI:58805"/>
        <dbReference type="EC" id="2.7.7.65"/>
    </reaction>
</comment>
<evidence type="ECO:0000259" key="5">
    <source>
        <dbReference type="PROSITE" id="PS50887"/>
    </source>
</evidence>
<keyword evidence="6" id="KW-0808">Transferase</keyword>
<dbReference type="InterPro" id="IPR029787">
    <property type="entry name" value="Nucleotide_cyclase"/>
</dbReference>
<evidence type="ECO:0000313" key="7">
    <source>
        <dbReference type="Proteomes" id="UP001203880"/>
    </source>
</evidence>
<dbReference type="PROSITE" id="PS50887">
    <property type="entry name" value="GGDEF"/>
    <property type="match status" value="1"/>
</dbReference>
<dbReference type="InterPro" id="IPR000160">
    <property type="entry name" value="GGDEF_dom"/>
</dbReference>
<proteinExistence type="predicted"/>
<keyword evidence="7" id="KW-1185">Reference proteome</keyword>
<evidence type="ECO:0000256" key="3">
    <source>
        <dbReference type="PROSITE-ProRule" id="PRU00169"/>
    </source>
</evidence>
<dbReference type="InterPro" id="IPR001789">
    <property type="entry name" value="Sig_transdc_resp-reg_receiver"/>
</dbReference>
<sequence>MLKVQLSAAWYHVVQAATLEGVMPLIRRTHPDLIISAMDLPDGDALGLHRMLQAECGTANIPMIAIARQNDRGAKLRALAAGIHDVLCQPCNDVILLARIRSLIRIHGNLGELQRQSASQAVGFDEAPSLFAPAERSASVAVIAQSCGTGAVWRTQLRDQVGHRLDLVTCNGLHGLPDQGVPDALIVELSEGAAGLRLLADLRARGLTRNAAVIAVPKQPSTQRAATALDLGADDVVMGGFCAREVALRLETLLHRKARADRYRDSVQAGLRAATRDSMTGLYNRRYALPALGRLLRTPGTPDAGFAVMMVDLDHFKTINDTYGHAAGDAVLIETARRLRGNLRTQDLIARIGGEEFMVALPNTPREDADRVAARLCREINGQPFKLGAGTAPIQVTASIGVVVGEPENTASGQSDIDRLIAQADKALYDAKHAGRNCYMLQRAA</sequence>
<dbReference type="Gene3D" id="3.40.50.2300">
    <property type="match status" value="1"/>
</dbReference>